<evidence type="ECO:0000259" key="2">
    <source>
        <dbReference type="Pfam" id="PF00931"/>
    </source>
</evidence>
<proteinExistence type="predicted"/>
<dbReference type="InterPro" id="IPR050905">
    <property type="entry name" value="Plant_NBS-LRR"/>
</dbReference>
<organism evidence="3 4">
    <name type="scientific">Vigna unguiculata</name>
    <name type="common">Cowpea</name>
    <dbReference type="NCBI Taxonomy" id="3917"/>
    <lineage>
        <taxon>Eukaryota</taxon>
        <taxon>Viridiplantae</taxon>
        <taxon>Streptophyta</taxon>
        <taxon>Embryophyta</taxon>
        <taxon>Tracheophyta</taxon>
        <taxon>Spermatophyta</taxon>
        <taxon>Magnoliopsida</taxon>
        <taxon>eudicotyledons</taxon>
        <taxon>Gunneridae</taxon>
        <taxon>Pentapetalae</taxon>
        <taxon>rosids</taxon>
        <taxon>fabids</taxon>
        <taxon>Fabales</taxon>
        <taxon>Fabaceae</taxon>
        <taxon>Papilionoideae</taxon>
        <taxon>50 kb inversion clade</taxon>
        <taxon>NPAAA clade</taxon>
        <taxon>indigoferoid/millettioid clade</taxon>
        <taxon>Phaseoleae</taxon>
        <taxon>Vigna</taxon>
    </lineage>
</organism>
<evidence type="ECO:0000256" key="1">
    <source>
        <dbReference type="ARBA" id="ARBA00022821"/>
    </source>
</evidence>
<evidence type="ECO:0000313" key="4">
    <source>
        <dbReference type="Proteomes" id="UP000501690"/>
    </source>
</evidence>
<dbReference type="PANTHER" id="PTHR33463:SF198">
    <property type="entry name" value="RPP4C3"/>
    <property type="match status" value="1"/>
</dbReference>
<dbReference type="PANTHER" id="PTHR33463">
    <property type="entry name" value="NB-ARC DOMAIN-CONTAINING PROTEIN-RELATED"/>
    <property type="match status" value="1"/>
</dbReference>
<protein>
    <submittedName>
        <fullName evidence="3">Disease resistance protein RPS2</fullName>
    </submittedName>
</protein>
<dbReference type="InterPro" id="IPR027417">
    <property type="entry name" value="P-loop_NTPase"/>
</dbReference>
<sequence>MGAALATAKIFVRQACHLGDKHKLESRKQELSETNMSIVPFDSFLHQKAIISNSTEVSGLVNMPLEEAMEALANPNIDMVGVYGSSTLRTNNLIEKMSRRVKRDNLFDVTVMASVTKKPELKRIQEELGKMLGLRFGEETVGGRAELLCDRIKKEQRILIILNDLCAALNLERVGIPFGVHHKGCKIVFLSGSAHVLINQINTASNYFL</sequence>
<name>A0A4D6L7V9_VIGUN</name>
<dbReference type="OrthoDB" id="1431320at2759"/>
<dbReference type="Gene3D" id="3.40.50.300">
    <property type="entry name" value="P-loop containing nucleotide triphosphate hydrolases"/>
    <property type="match status" value="1"/>
</dbReference>
<dbReference type="AlphaFoldDB" id="A0A4D6L7V9"/>
<dbReference type="GO" id="GO:0043531">
    <property type="term" value="F:ADP binding"/>
    <property type="evidence" value="ECO:0007669"/>
    <property type="project" value="InterPro"/>
</dbReference>
<gene>
    <name evidence="3" type="ORF">DEO72_LG2g4859</name>
</gene>
<feature type="domain" description="NB-ARC" evidence="2">
    <location>
        <begin position="64"/>
        <end position="196"/>
    </location>
</feature>
<dbReference type="Pfam" id="PF00931">
    <property type="entry name" value="NB-ARC"/>
    <property type="match status" value="1"/>
</dbReference>
<accession>A0A4D6L7V9</accession>
<keyword evidence="4" id="KW-1185">Reference proteome</keyword>
<dbReference type="Proteomes" id="UP000501690">
    <property type="component" value="Linkage Group LG2"/>
</dbReference>
<keyword evidence="1" id="KW-0611">Plant defense</keyword>
<reference evidence="3 4" key="1">
    <citation type="submission" date="2019-04" db="EMBL/GenBank/DDBJ databases">
        <title>An improved genome assembly and genetic linkage map for asparagus bean, Vigna unguiculata ssp. sesquipedialis.</title>
        <authorList>
            <person name="Xia Q."/>
            <person name="Zhang R."/>
            <person name="Dong Y."/>
        </authorList>
    </citation>
    <scope>NUCLEOTIDE SEQUENCE [LARGE SCALE GENOMIC DNA]</scope>
    <source>
        <tissue evidence="3">Leaf</tissue>
    </source>
</reference>
<dbReference type="InterPro" id="IPR002182">
    <property type="entry name" value="NB-ARC"/>
</dbReference>
<evidence type="ECO:0000313" key="3">
    <source>
        <dbReference type="EMBL" id="QCD84504.1"/>
    </source>
</evidence>
<dbReference type="EMBL" id="CP039346">
    <property type="protein sequence ID" value="QCD84504.1"/>
    <property type="molecule type" value="Genomic_DNA"/>
</dbReference>
<dbReference type="Gramene" id="Vigun03g095600.1.v1.2">
    <property type="protein sequence ID" value="Vigun03g095600.1.v1.2.CDS.1"/>
    <property type="gene ID" value="Vigun03g095600.v1.2"/>
</dbReference>